<dbReference type="Pfam" id="PF14559">
    <property type="entry name" value="TPR_19"/>
    <property type="match status" value="1"/>
</dbReference>
<dbReference type="GO" id="GO:0043066">
    <property type="term" value="P:negative regulation of apoptotic process"/>
    <property type="evidence" value="ECO:0007669"/>
    <property type="project" value="TreeGrafter"/>
</dbReference>
<reference evidence="2" key="1">
    <citation type="submission" date="2021-02" db="EMBL/GenBank/DDBJ databases">
        <authorList>
            <person name="Nieuwenhuis M."/>
            <person name="Van De Peppel L.J.J."/>
        </authorList>
    </citation>
    <scope>NUCLEOTIDE SEQUENCE</scope>
    <source>
        <strain evidence="2">D49</strain>
    </source>
</reference>
<dbReference type="Gene3D" id="1.25.40.10">
    <property type="entry name" value="Tetratricopeptide repeat domain"/>
    <property type="match status" value="1"/>
</dbReference>
<dbReference type="EMBL" id="JABCKI010006020">
    <property type="protein sequence ID" value="KAG5635809.1"/>
    <property type="molecule type" value="Genomic_DNA"/>
</dbReference>
<dbReference type="GO" id="GO:0016020">
    <property type="term" value="C:membrane"/>
    <property type="evidence" value="ECO:0007669"/>
    <property type="project" value="TreeGrafter"/>
</dbReference>
<dbReference type="InterPro" id="IPR011990">
    <property type="entry name" value="TPR-like_helical_dom_sf"/>
</dbReference>
<dbReference type="GO" id="GO:0012505">
    <property type="term" value="C:endomembrane system"/>
    <property type="evidence" value="ECO:0007669"/>
    <property type="project" value="TreeGrafter"/>
</dbReference>
<keyword evidence="1" id="KW-0802">TPR repeat</keyword>
<comment type="caution">
    <text evidence="2">The sequence shown here is derived from an EMBL/GenBank/DDBJ whole genome shotgun (WGS) entry which is preliminary data.</text>
</comment>
<evidence type="ECO:0008006" key="4">
    <source>
        <dbReference type="Google" id="ProtNLM"/>
    </source>
</evidence>
<dbReference type="Proteomes" id="UP000717328">
    <property type="component" value="Unassembled WGS sequence"/>
</dbReference>
<keyword evidence="3" id="KW-1185">Reference proteome</keyword>
<proteinExistence type="predicted"/>
<dbReference type="GO" id="GO:0005740">
    <property type="term" value="C:mitochondrial envelope"/>
    <property type="evidence" value="ECO:0007669"/>
    <property type="project" value="TreeGrafter"/>
</dbReference>
<accession>A0A9P7FRS3</accession>
<dbReference type="PANTHER" id="PTHR46512:SF1">
    <property type="entry name" value="PEPTIDYLPROLYL ISOMERASE"/>
    <property type="match status" value="1"/>
</dbReference>
<dbReference type="SMART" id="SM00028">
    <property type="entry name" value="TPR"/>
    <property type="match status" value="2"/>
</dbReference>
<name>A0A9P7FRS3_9AGAR</name>
<dbReference type="OrthoDB" id="433738at2759"/>
<dbReference type="InterPro" id="IPR050754">
    <property type="entry name" value="FKBP4/5/8-like"/>
</dbReference>
<dbReference type="GO" id="GO:0044183">
    <property type="term" value="F:protein folding chaperone"/>
    <property type="evidence" value="ECO:0007669"/>
    <property type="project" value="TreeGrafter"/>
</dbReference>
<evidence type="ECO:0000256" key="1">
    <source>
        <dbReference type="PROSITE-ProRule" id="PRU00339"/>
    </source>
</evidence>
<dbReference type="SUPFAM" id="SSF48452">
    <property type="entry name" value="TPR-like"/>
    <property type="match status" value="1"/>
</dbReference>
<organism evidence="2 3">
    <name type="scientific">Sphagnurus paluster</name>
    <dbReference type="NCBI Taxonomy" id="117069"/>
    <lineage>
        <taxon>Eukaryota</taxon>
        <taxon>Fungi</taxon>
        <taxon>Dikarya</taxon>
        <taxon>Basidiomycota</taxon>
        <taxon>Agaricomycotina</taxon>
        <taxon>Agaricomycetes</taxon>
        <taxon>Agaricomycetidae</taxon>
        <taxon>Agaricales</taxon>
        <taxon>Tricholomatineae</taxon>
        <taxon>Lyophyllaceae</taxon>
        <taxon>Sphagnurus</taxon>
    </lineage>
</organism>
<evidence type="ECO:0000313" key="2">
    <source>
        <dbReference type="EMBL" id="KAG5635809.1"/>
    </source>
</evidence>
<evidence type="ECO:0000313" key="3">
    <source>
        <dbReference type="Proteomes" id="UP000717328"/>
    </source>
</evidence>
<dbReference type="PROSITE" id="PS50005">
    <property type="entry name" value="TPR"/>
    <property type="match status" value="1"/>
</dbReference>
<dbReference type="AlphaFoldDB" id="A0A9P7FRS3"/>
<reference evidence="2" key="2">
    <citation type="submission" date="2021-10" db="EMBL/GenBank/DDBJ databases">
        <title>Phylogenomics reveals ancestral predisposition of the termite-cultivated fungus Termitomyces towards a domesticated lifestyle.</title>
        <authorList>
            <person name="Auxier B."/>
            <person name="Grum-Grzhimaylo A."/>
            <person name="Cardenas M.E."/>
            <person name="Lodge J.D."/>
            <person name="Laessoe T."/>
            <person name="Pedersen O."/>
            <person name="Smith M.E."/>
            <person name="Kuyper T.W."/>
            <person name="Franco-Molano E.A."/>
            <person name="Baroni T.J."/>
            <person name="Aanen D.K."/>
        </authorList>
    </citation>
    <scope>NUCLEOTIDE SEQUENCE</scope>
    <source>
        <strain evidence="2">D49</strain>
    </source>
</reference>
<protein>
    <recommendedName>
        <fullName evidence="4">TPR-like protein</fullName>
    </recommendedName>
</protein>
<feature type="repeat" description="TPR" evidence="1">
    <location>
        <begin position="123"/>
        <end position="156"/>
    </location>
</feature>
<dbReference type="InterPro" id="IPR019734">
    <property type="entry name" value="TPR_rpt"/>
</dbReference>
<gene>
    <name evidence="2" type="ORF">H0H81_010057</name>
</gene>
<sequence>MSDLPPELQSATAIKLATAQQKKDAGDQAFKAGKLTEEKALTSYHQALMYLLGLDKNALQSIGIGSSAPPKDKDGKEVKEKTEVDELLEKIYANMSACHMKNENWKRAVDTADKALAKNENNYKALFRKGKALGAQGYYEKAVKILEEVKEKNPSDAPIVDAELSRLRAIDNERERQHKQKLKGM</sequence>
<dbReference type="PANTHER" id="PTHR46512">
    <property type="entry name" value="PEPTIDYLPROLYL ISOMERASE"/>
    <property type="match status" value="1"/>
</dbReference>
<dbReference type="GO" id="GO:0005829">
    <property type="term" value="C:cytosol"/>
    <property type="evidence" value="ECO:0007669"/>
    <property type="project" value="TreeGrafter"/>
</dbReference>